<evidence type="ECO:0000256" key="2">
    <source>
        <dbReference type="SAM" id="Coils"/>
    </source>
</evidence>
<sequence length="178" mass="19508">MAEMAGLLERLEKAVIRLESALSNSSRAGFMDNVAVNGVGEGVAPCVEAFDLLLSGAVAEYVKNSKIIGGDTEVHAELVQSAFQMQRAFLMLASRCQEPQETDLAILLKPISDKIQEVQTFREKNRGSQLFNHLSAISESIPALGWITVSPKPGPYVKEMNDAATFYTNRVLKDYKNT</sequence>
<dbReference type="InterPro" id="IPR018106">
    <property type="entry name" value="CAP_CS_N"/>
</dbReference>
<organism evidence="4 5">
    <name type="scientific">Microcaecilia unicolor</name>
    <dbReference type="NCBI Taxonomy" id="1415580"/>
    <lineage>
        <taxon>Eukaryota</taxon>
        <taxon>Metazoa</taxon>
        <taxon>Chordata</taxon>
        <taxon>Craniata</taxon>
        <taxon>Vertebrata</taxon>
        <taxon>Euteleostomi</taxon>
        <taxon>Amphibia</taxon>
        <taxon>Gymnophiona</taxon>
        <taxon>Siphonopidae</taxon>
        <taxon>Microcaecilia</taxon>
    </lineage>
</organism>
<dbReference type="PROSITE" id="PS01088">
    <property type="entry name" value="CAP_1"/>
    <property type="match status" value="1"/>
</dbReference>
<proteinExistence type="inferred from homology"/>
<name>A0A6P7X2K6_9AMPH</name>
<dbReference type="KEGG" id="muo:115459067"/>
<dbReference type="RefSeq" id="XP_030044790.1">
    <property type="nucleotide sequence ID" value="XM_030188930.1"/>
</dbReference>
<dbReference type="PANTHER" id="PTHR10652">
    <property type="entry name" value="ADENYLYL CYCLASE-ASSOCIATED PROTEIN"/>
    <property type="match status" value="1"/>
</dbReference>
<dbReference type="InterPro" id="IPR036222">
    <property type="entry name" value="CAP_N_sf"/>
</dbReference>
<dbReference type="InterPro" id="IPR001837">
    <property type="entry name" value="Adenylate_cyclase-assoc_CAP"/>
</dbReference>
<comment type="similarity">
    <text evidence="1">Belongs to the CAP family.</text>
</comment>
<dbReference type="OrthoDB" id="1601at2759"/>
<dbReference type="GO" id="GO:0008179">
    <property type="term" value="F:adenylate cyclase binding"/>
    <property type="evidence" value="ECO:0007669"/>
    <property type="project" value="TreeGrafter"/>
</dbReference>
<dbReference type="AlphaFoldDB" id="A0A6P7X2K6"/>
<evidence type="ECO:0000313" key="5">
    <source>
        <dbReference type="RefSeq" id="XP_030044790.1"/>
    </source>
</evidence>
<reference evidence="5 6" key="1">
    <citation type="submission" date="2025-04" db="UniProtKB">
        <authorList>
            <consortium name="RefSeq"/>
        </authorList>
    </citation>
    <scope>IDENTIFICATION</scope>
</reference>
<keyword evidence="2" id="KW-0175">Coiled coil</keyword>
<evidence type="ECO:0000256" key="1">
    <source>
        <dbReference type="ARBA" id="ARBA00007659"/>
    </source>
</evidence>
<dbReference type="Pfam" id="PF21938">
    <property type="entry name" value="CAP_N"/>
    <property type="match status" value="1"/>
</dbReference>
<evidence type="ECO:0000259" key="3">
    <source>
        <dbReference type="Pfam" id="PF21938"/>
    </source>
</evidence>
<protein>
    <submittedName>
        <fullName evidence="5 6">Adenylyl cyclase-associated protein 2-like</fullName>
    </submittedName>
</protein>
<dbReference type="FunFam" id="1.25.40.330:FF:000001">
    <property type="entry name" value="Adenylyl cyclase-associated protein"/>
    <property type="match status" value="1"/>
</dbReference>
<dbReference type="RefSeq" id="XP_030044791.1">
    <property type="nucleotide sequence ID" value="XM_030188931.1"/>
</dbReference>
<dbReference type="GO" id="GO:0003779">
    <property type="term" value="F:actin binding"/>
    <property type="evidence" value="ECO:0007669"/>
    <property type="project" value="InterPro"/>
</dbReference>
<dbReference type="GO" id="GO:0019933">
    <property type="term" value="P:cAMP-mediated signaling"/>
    <property type="evidence" value="ECO:0007669"/>
    <property type="project" value="TreeGrafter"/>
</dbReference>
<feature type="domain" description="CAP N-terminal" evidence="3">
    <location>
        <begin position="50"/>
        <end position="177"/>
    </location>
</feature>
<dbReference type="GO" id="GO:0005737">
    <property type="term" value="C:cytoplasm"/>
    <property type="evidence" value="ECO:0007669"/>
    <property type="project" value="TreeGrafter"/>
</dbReference>
<dbReference type="InterPro" id="IPR053950">
    <property type="entry name" value="CAP_N"/>
</dbReference>
<dbReference type="Pfam" id="PF01213">
    <property type="entry name" value="CAP_N-CM"/>
    <property type="match status" value="1"/>
</dbReference>
<dbReference type="Proteomes" id="UP000515156">
    <property type="component" value="Unplaced"/>
</dbReference>
<dbReference type="SUPFAM" id="SSF101278">
    <property type="entry name" value="N-terminal domain of adenylylcyclase associated protein, CAP"/>
    <property type="match status" value="1"/>
</dbReference>
<dbReference type="GO" id="GO:0007015">
    <property type="term" value="P:actin filament organization"/>
    <property type="evidence" value="ECO:0007669"/>
    <property type="project" value="TreeGrafter"/>
</dbReference>
<dbReference type="InterPro" id="IPR013992">
    <property type="entry name" value="Adenylate_cyclase-assoc_CAP_N"/>
</dbReference>
<keyword evidence="4" id="KW-1185">Reference proteome</keyword>
<dbReference type="PANTHER" id="PTHR10652:SF2">
    <property type="entry name" value="ADENYLYL CYCLASE-ASSOCIATED PROTEIN 2"/>
    <property type="match status" value="1"/>
</dbReference>
<dbReference type="GO" id="GO:0000902">
    <property type="term" value="P:cell morphogenesis"/>
    <property type="evidence" value="ECO:0007669"/>
    <property type="project" value="TreeGrafter"/>
</dbReference>
<gene>
    <name evidence="5 6" type="primary">LOC115459067</name>
</gene>
<dbReference type="Gene3D" id="1.25.40.330">
    <property type="entry name" value="Adenylate cyclase-associated CAP, N-terminal domain"/>
    <property type="match status" value="1"/>
</dbReference>
<feature type="coiled-coil region" evidence="2">
    <location>
        <begin position="1"/>
        <end position="28"/>
    </location>
</feature>
<dbReference type="GeneID" id="115459067"/>
<accession>A0A6P7X2K6</accession>
<evidence type="ECO:0000313" key="4">
    <source>
        <dbReference type="Proteomes" id="UP000515156"/>
    </source>
</evidence>
<evidence type="ECO:0000313" key="6">
    <source>
        <dbReference type="RefSeq" id="XP_030044791.1"/>
    </source>
</evidence>